<evidence type="ECO:0000313" key="3">
    <source>
        <dbReference type="Proteomes" id="UP000278807"/>
    </source>
</evidence>
<dbReference type="Proteomes" id="UP000278807">
    <property type="component" value="Unassembled WGS sequence"/>
</dbReference>
<keyword evidence="1" id="KW-0472">Membrane</keyword>
<dbReference type="EMBL" id="UZAE01015602">
    <property type="protein sequence ID" value="VDO16264.1"/>
    <property type="molecule type" value="Genomic_DNA"/>
</dbReference>
<proteinExistence type="predicted"/>
<evidence type="ECO:0000313" key="2">
    <source>
        <dbReference type="EMBL" id="VDO16264.1"/>
    </source>
</evidence>
<protein>
    <submittedName>
        <fullName evidence="4">Ion transport domain-containing protein</fullName>
    </submittedName>
</protein>
<keyword evidence="1" id="KW-1133">Transmembrane helix</keyword>
<keyword evidence="3" id="KW-1185">Reference proteome</keyword>
<keyword evidence="1" id="KW-0812">Transmembrane</keyword>
<dbReference type="AlphaFoldDB" id="A0A0R3U0C7"/>
<dbReference type="WBParaSite" id="HNAJ_0001357601-mRNA-1">
    <property type="protein sequence ID" value="HNAJ_0001357601-mRNA-1"/>
    <property type="gene ID" value="HNAJ_0001357601"/>
</dbReference>
<evidence type="ECO:0000256" key="1">
    <source>
        <dbReference type="SAM" id="Phobius"/>
    </source>
</evidence>
<feature type="transmembrane region" description="Helical" evidence="1">
    <location>
        <begin position="70"/>
        <end position="94"/>
    </location>
</feature>
<reference evidence="2 3" key="2">
    <citation type="submission" date="2018-11" db="EMBL/GenBank/DDBJ databases">
        <authorList>
            <consortium name="Pathogen Informatics"/>
        </authorList>
    </citation>
    <scope>NUCLEOTIDE SEQUENCE [LARGE SCALE GENOMIC DNA]</scope>
</reference>
<gene>
    <name evidence="2" type="ORF">HNAJ_LOCUS13550</name>
</gene>
<accession>A0A0R3U0C7</accession>
<reference evidence="4" key="1">
    <citation type="submission" date="2017-02" db="UniProtKB">
        <authorList>
            <consortium name="WormBaseParasite"/>
        </authorList>
    </citation>
    <scope>IDENTIFICATION</scope>
</reference>
<evidence type="ECO:0000313" key="4">
    <source>
        <dbReference type="WBParaSite" id="HNAJ_0001357601-mRNA-1"/>
    </source>
</evidence>
<sequence length="173" mass="19860">MRLESLNKGDQKETENNRKIPRILTSFTSPWTRVIQQRLFKVLLKQAVNLQVEKFSGVSTSGLTKLRPEVTLTLIALTIIAILLNVILSVRCALTKCYFDSLRRGERDHCLGKWLCFERSEPSLPWEKGHRPNQEGQHYSLMLPPSPPLPPPAFYTPYHQVKFICPFSQKSLA</sequence>
<dbReference type="OrthoDB" id="10520678at2759"/>
<name>A0A0R3U0C7_RODNA</name>
<organism evidence="4">
    <name type="scientific">Rodentolepis nana</name>
    <name type="common">Dwarf tapeworm</name>
    <name type="synonym">Hymenolepis nana</name>
    <dbReference type="NCBI Taxonomy" id="102285"/>
    <lineage>
        <taxon>Eukaryota</taxon>
        <taxon>Metazoa</taxon>
        <taxon>Spiralia</taxon>
        <taxon>Lophotrochozoa</taxon>
        <taxon>Platyhelminthes</taxon>
        <taxon>Cestoda</taxon>
        <taxon>Eucestoda</taxon>
        <taxon>Cyclophyllidea</taxon>
        <taxon>Hymenolepididae</taxon>
        <taxon>Rodentolepis</taxon>
    </lineage>
</organism>